<dbReference type="RefSeq" id="WP_311835005.1">
    <property type="nucleotide sequence ID" value="NZ_JARQBJ010000001.1"/>
</dbReference>
<dbReference type="AlphaFoldDB" id="A0AAW8U0L1"/>
<evidence type="ECO:0000259" key="3">
    <source>
        <dbReference type="SMART" id="SM00642"/>
    </source>
</evidence>
<reference evidence="4" key="1">
    <citation type="submission" date="2023-03" db="EMBL/GenBank/DDBJ databases">
        <authorList>
            <person name="Shen W."/>
            <person name="Cai J."/>
        </authorList>
    </citation>
    <scope>NUCLEOTIDE SEQUENCE</scope>
    <source>
        <strain evidence="4">B226-2</strain>
    </source>
</reference>
<dbReference type="Proteomes" id="UP001256711">
    <property type="component" value="Unassembled WGS sequence"/>
</dbReference>
<gene>
    <name evidence="4" type="ORF">P7H43_02950</name>
</gene>
<dbReference type="PANTHER" id="PTHR10357:SF210">
    <property type="entry name" value="MALTODEXTRIN GLUCOSIDASE"/>
    <property type="match status" value="1"/>
</dbReference>
<evidence type="ECO:0000313" key="5">
    <source>
        <dbReference type="Proteomes" id="UP001256711"/>
    </source>
</evidence>
<dbReference type="GO" id="GO:0005975">
    <property type="term" value="P:carbohydrate metabolic process"/>
    <property type="evidence" value="ECO:0007669"/>
    <property type="project" value="InterPro"/>
</dbReference>
<dbReference type="InterPro" id="IPR006047">
    <property type="entry name" value="GH13_cat_dom"/>
</dbReference>
<feature type="domain" description="Glycosyl hydrolase family 13 catalytic" evidence="3">
    <location>
        <begin position="140"/>
        <end position="523"/>
    </location>
</feature>
<name>A0AAW8U0L1_9ENTE</name>
<evidence type="ECO:0000256" key="2">
    <source>
        <dbReference type="ARBA" id="ARBA00023295"/>
    </source>
</evidence>
<dbReference type="SMART" id="SM00642">
    <property type="entry name" value="Aamy"/>
    <property type="match status" value="1"/>
</dbReference>
<keyword evidence="2" id="KW-0326">Glycosidase</keyword>
<evidence type="ECO:0000256" key="1">
    <source>
        <dbReference type="ARBA" id="ARBA00022801"/>
    </source>
</evidence>
<dbReference type="GO" id="GO:0016798">
    <property type="term" value="F:hydrolase activity, acting on glycosyl bonds"/>
    <property type="evidence" value="ECO:0007669"/>
    <property type="project" value="UniProtKB-KW"/>
</dbReference>
<dbReference type="SUPFAM" id="SSF51445">
    <property type="entry name" value="(Trans)glycosidases"/>
    <property type="match status" value="1"/>
</dbReference>
<comment type="caution">
    <text evidence="4">The sequence shown here is derived from an EMBL/GenBank/DDBJ whole genome shotgun (WGS) entry which is preliminary data.</text>
</comment>
<accession>A0AAW8U0L1</accession>
<dbReference type="InterPro" id="IPR017853">
    <property type="entry name" value="GH"/>
</dbReference>
<dbReference type="EMBL" id="JARQBJ010000001">
    <property type="protein sequence ID" value="MDT2809455.1"/>
    <property type="molecule type" value="Genomic_DNA"/>
</dbReference>
<protein>
    <submittedName>
        <fullName evidence="4">Glycoside hydrolase family 13 protein</fullName>
    </submittedName>
</protein>
<proteinExistence type="predicted"/>
<dbReference type="CDD" id="cd11338">
    <property type="entry name" value="AmyAc_CMD"/>
    <property type="match status" value="1"/>
</dbReference>
<organism evidence="4 5">
    <name type="scientific">Enterococcus asini</name>
    <dbReference type="NCBI Taxonomy" id="57732"/>
    <lineage>
        <taxon>Bacteria</taxon>
        <taxon>Bacillati</taxon>
        <taxon>Bacillota</taxon>
        <taxon>Bacilli</taxon>
        <taxon>Lactobacillales</taxon>
        <taxon>Enterococcaceae</taxon>
        <taxon>Enterococcus</taxon>
    </lineage>
</organism>
<dbReference type="InterPro" id="IPR045857">
    <property type="entry name" value="O16G_dom_2"/>
</dbReference>
<dbReference type="PANTHER" id="PTHR10357">
    <property type="entry name" value="ALPHA-AMYLASE FAMILY MEMBER"/>
    <property type="match status" value="1"/>
</dbReference>
<keyword evidence="1 4" id="KW-0378">Hydrolase</keyword>
<evidence type="ECO:0000313" key="4">
    <source>
        <dbReference type="EMBL" id="MDT2809455.1"/>
    </source>
</evidence>
<dbReference type="Gene3D" id="3.90.400.10">
    <property type="entry name" value="Oligo-1,6-glucosidase, Domain 2"/>
    <property type="match status" value="1"/>
</dbReference>
<sequence>MGEIYYNPWKSAYKSPFGAIQEGQSARFGFLGADSGIDQVYLVIEPEGQKAYRIKMTPQENGFFQTEFAFNDGKGLYFYHFELEYLSANQQRFTRYYGWSGENGHGEVRDYLKECMNYQVTCYQKAEKAPDWYRQAVFYQIFPDRFFNGNPDGHVNNPKENTFLYGDLRDDPMYIKDAQGEILRWDFYGGNFAGIQAKIPYLKELGVNALYLNPIFEARSNHRYDTADYLKVDPILGTEAEFQELLDTLHQEGFRVILDGVFSHVGRHSRYFNYDGAYGPGVGAYQDIKSPYFPWFTFLNYPNEYRSWWGVKDLPEVNKENEEFQRFIYGAKGVLSKWNQMGLDGWRLDVADELPDEFIAGIRNNLDHYEDKVLLGEVWEDASNKVSYGIRRQYILGDHLHGVMNYPLRSATIDFLMENCSPEDIALVFTRLQENYPREVFYNSLNNIGTHDTERILSQLEGDYEKLSLAFALLVTFPGVPCIYYGDEAGLTGGKDPDNRKFFPWGRVDETCYRECRKWLALRKENHLLQGGEFGLIYSERLLGVLRYDETHFILTVLNPLGVEVIVSAKDFAAFRELPLTRERLAKLLEGQRIRAHGSYVIEGELSE</sequence>
<dbReference type="Pfam" id="PF00128">
    <property type="entry name" value="Alpha-amylase"/>
    <property type="match status" value="1"/>
</dbReference>
<dbReference type="Gene3D" id="3.20.20.80">
    <property type="entry name" value="Glycosidases"/>
    <property type="match status" value="1"/>
</dbReference>